<reference evidence="5" key="1">
    <citation type="submission" date="2020-08" db="EMBL/GenBank/DDBJ databases">
        <title>Multicomponent nature underlies the extraordinary mechanical properties of spider dragline silk.</title>
        <authorList>
            <person name="Kono N."/>
            <person name="Nakamura H."/>
            <person name="Mori M."/>
            <person name="Yoshida Y."/>
            <person name="Ohtoshi R."/>
            <person name="Malay A.D."/>
            <person name="Moran D.A.P."/>
            <person name="Tomita M."/>
            <person name="Numata K."/>
            <person name="Arakawa K."/>
        </authorList>
    </citation>
    <scope>NUCLEOTIDE SEQUENCE</scope>
</reference>
<keyword evidence="6" id="KW-1185">Reference proteome</keyword>
<dbReference type="InterPro" id="IPR003599">
    <property type="entry name" value="Ig_sub"/>
</dbReference>
<dbReference type="EMBL" id="BMAU01021350">
    <property type="protein sequence ID" value="GFY18868.1"/>
    <property type="molecule type" value="Genomic_DNA"/>
</dbReference>
<evidence type="ECO:0000313" key="5">
    <source>
        <dbReference type="EMBL" id="GFY18868.1"/>
    </source>
</evidence>
<dbReference type="Gene3D" id="2.60.40.10">
    <property type="entry name" value="Immunoglobulins"/>
    <property type="match status" value="1"/>
</dbReference>
<dbReference type="AlphaFoldDB" id="A0A8X6SWB6"/>
<dbReference type="InterPro" id="IPR013783">
    <property type="entry name" value="Ig-like_fold"/>
</dbReference>
<dbReference type="Proteomes" id="UP000887159">
    <property type="component" value="Unassembled WGS sequence"/>
</dbReference>
<evidence type="ECO:0000256" key="2">
    <source>
        <dbReference type="ARBA" id="ARBA00023157"/>
    </source>
</evidence>
<accession>A0A8X6SWB6</accession>
<evidence type="ECO:0000256" key="3">
    <source>
        <dbReference type="ARBA" id="ARBA00023319"/>
    </source>
</evidence>
<dbReference type="InterPro" id="IPR036179">
    <property type="entry name" value="Ig-like_dom_sf"/>
</dbReference>
<dbReference type="PANTHER" id="PTHR12231:SF253">
    <property type="entry name" value="DPR-INTERACTING PROTEIN ETA, ISOFORM B-RELATED"/>
    <property type="match status" value="1"/>
</dbReference>
<evidence type="ECO:0000256" key="1">
    <source>
        <dbReference type="ARBA" id="ARBA00022737"/>
    </source>
</evidence>
<dbReference type="SMART" id="SM00409">
    <property type="entry name" value="IG"/>
    <property type="match status" value="1"/>
</dbReference>
<keyword evidence="2" id="KW-1015">Disulfide bond</keyword>
<dbReference type="CDD" id="cd00096">
    <property type="entry name" value="Ig"/>
    <property type="match status" value="1"/>
</dbReference>
<protein>
    <recommendedName>
        <fullName evidence="4">Ig-like domain-containing protein</fullName>
    </recommendedName>
</protein>
<gene>
    <name evidence="5" type="ORF">TNCV_3875561</name>
</gene>
<keyword evidence="1" id="KW-0677">Repeat</keyword>
<dbReference type="SUPFAM" id="SSF48726">
    <property type="entry name" value="Immunoglobulin"/>
    <property type="match status" value="1"/>
</dbReference>
<dbReference type="GO" id="GO:0043005">
    <property type="term" value="C:neuron projection"/>
    <property type="evidence" value="ECO:0007669"/>
    <property type="project" value="TreeGrafter"/>
</dbReference>
<sequence>MIWIPNQLVGAPVATDVLLQCNLESHPRSVTYWIKEGGIMVLTNTKYKTEVHPTVLYKVQLKLYIHNLEPEDYGSYTCVAKNSLGETEGTIRLYGKIRKKGSLSVIPHQVWVSSLAPNSQFPKVQSPQFGIRRTSWTHYRFPLLLKMPHHLPDQLSR</sequence>
<feature type="domain" description="Ig-like" evidence="4">
    <location>
        <begin position="10"/>
        <end position="92"/>
    </location>
</feature>
<evidence type="ECO:0000313" key="6">
    <source>
        <dbReference type="Proteomes" id="UP000887159"/>
    </source>
</evidence>
<organism evidence="5 6">
    <name type="scientific">Trichonephila clavipes</name>
    <name type="common">Golden silk orbweaver</name>
    <name type="synonym">Nephila clavipes</name>
    <dbReference type="NCBI Taxonomy" id="2585209"/>
    <lineage>
        <taxon>Eukaryota</taxon>
        <taxon>Metazoa</taxon>
        <taxon>Ecdysozoa</taxon>
        <taxon>Arthropoda</taxon>
        <taxon>Chelicerata</taxon>
        <taxon>Arachnida</taxon>
        <taxon>Araneae</taxon>
        <taxon>Araneomorphae</taxon>
        <taxon>Entelegynae</taxon>
        <taxon>Araneoidea</taxon>
        <taxon>Nephilidae</taxon>
        <taxon>Trichonephila</taxon>
    </lineage>
</organism>
<dbReference type="InterPro" id="IPR007110">
    <property type="entry name" value="Ig-like_dom"/>
</dbReference>
<proteinExistence type="predicted"/>
<dbReference type="Pfam" id="PF13927">
    <property type="entry name" value="Ig_3"/>
    <property type="match status" value="1"/>
</dbReference>
<keyword evidence="3" id="KW-0393">Immunoglobulin domain</keyword>
<name>A0A8X6SWB6_TRICX</name>
<evidence type="ECO:0000259" key="4">
    <source>
        <dbReference type="PROSITE" id="PS50835"/>
    </source>
</evidence>
<dbReference type="InterPro" id="IPR051170">
    <property type="entry name" value="Neural/epithelial_adhesion"/>
</dbReference>
<dbReference type="PROSITE" id="PS50835">
    <property type="entry name" value="IG_LIKE"/>
    <property type="match status" value="1"/>
</dbReference>
<comment type="caution">
    <text evidence="5">The sequence shown here is derived from an EMBL/GenBank/DDBJ whole genome shotgun (WGS) entry which is preliminary data.</text>
</comment>
<dbReference type="PANTHER" id="PTHR12231">
    <property type="entry name" value="CTX-RELATED TYPE I TRANSMEMBRANE PROTEIN"/>
    <property type="match status" value="1"/>
</dbReference>